<gene>
    <name evidence="2" type="ORF">F4V44_10435</name>
</gene>
<proteinExistence type="predicted"/>
<comment type="caution">
    <text evidence="2">The sequence shown here is derived from an EMBL/GenBank/DDBJ whole genome shotgun (WGS) entry which is preliminary data.</text>
</comment>
<dbReference type="EMBL" id="VYKL01000015">
    <property type="protein sequence ID" value="KAA9026276.1"/>
    <property type="molecule type" value="Genomic_DNA"/>
</dbReference>
<keyword evidence="1" id="KW-1133">Transmembrane helix</keyword>
<evidence type="ECO:0000313" key="2">
    <source>
        <dbReference type="EMBL" id="KAA9026276.1"/>
    </source>
</evidence>
<keyword evidence="3" id="KW-1185">Reference proteome</keyword>
<name>A0A5J5HUR0_9BACI</name>
<keyword evidence="1" id="KW-0812">Transmembrane</keyword>
<dbReference type="AlphaFoldDB" id="A0A5J5HUR0"/>
<dbReference type="Proteomes" id="UP000326671">
    <property type="component" value="Unassembled WGS sequence"/>
</dbReference>
<evidence type="ECO:0000313" key="3">
    <source>
        <dbReference type="Proteomes" id="UP000326671"/>
    </source>
</evidence>
<keyword evidence="1" id="KW-0472">Membrane</keyword>
<reference evidence="2 3" key="1">
    <citation type="submission" date="2019-09" db="EMBL/GenBank/DDBJ databases">
        <title>Whole genome sequences of isolates from the Mars Exploration Rovers.</title>
        <authorList>
            <person name="Seuylemezian A."/>
            <person name="Vaishampayan P."/>
        </authorList>
    </citation>
    <scope>NUCLEOTIDE SEQUENCE [LARGE SCALE GENOMIC DNA]</scope>
    <source>
        <strain evidence="2 3">MER_TA_151</strain>
    </source>
</reference>
<dbReference type="RefSeq" id="WP_150439925.1">
    <property type="nucleotide sequence ID" value="NZ_VYKL01000015.1"/>
</dbReference>
<dbReference type="OrthoDB" id="2928545at2"/>
<evidence type="ECO:0000256" key="1">
    <source>
        <dbReference type="SAM" id="Phobius"/>
    </source>
</evidence>
<protein>
    <submittedName>
        <fullName evidence="2">Uncharacterized protein</fullName>
    </submittedName>
</protein>
<feature type="transmembrane region" description="Helical" evidence="1">
    <location>
        <begin position="7"/>
        <end position="32"/>
    </location>
</feature>
<organism evidence="2 3">
    <name type="scientific">Niallia endozanthoxylica</name>
    <dbReference type="NCBI Taxonomy" id="2036016"/>
    <lineage>
        <taxon>Bacteria</taxon>
        <taxon>Bacillati</taxon>
        <taxon>Bacillota</taxon>
        <taxon>Bacilli</taxon>
        <taxon>Bacillales</taxon>
        <taxon>Bacillaceae</taxon>
        <taxon>Niallia</taxon>
    </lineage>
</organism>
<sequence length="108" mass="12629">MLLKNKGFYMAELIISLSGWLLITSVFVPFYIQLQSQLMQLEEKSEALHLLYEYIQKVIVENPERENDVITKGDKQFTVIWQGDDKKAVMITYEDVFGRTVEIHETTP</sequence>
<accession>A0A5J5HUR0</accession>